<dbReference type="InterPro" id="IPR014710">
    <property type="entry name" value="RmlC-like_jellyroll"/>
</dbReference>
<evidence type="ECO:0000313" key="3">
    <source>
        <dbReference type="Proteomes" id="UP000613160"/>
    </source>
</evidence>
<reference evidence="2" key="2">
    <citation type="submission" date="2020-09" db="EMBL/GenBank/DDBJ databases">
        <authorList>
            <person name="Sun Q."/>
            <person name="Zhou Y."/>
        </authorList>
    </citation>
    <scope>NUCLEOTIDE SEQUENCE</scope>
    <source>
        <strain evidence="2">CGMCC 1.15493</strain>
    </source>
</reference>
<dbReference type="InterPro" id="IPR009327">
    <property type="entry name" value="Cupin_DUF985"/>
</dbReference>
<proteinExistence type="predicted"/>
<dbReference type="PANTHER" id="PTHR33387">
    <property type="entry name" value="RMLC-LIKE JELLY ROLL FOLD PROTEIN"/>
    <property type="match status" value="1"/>
</dbReference>
<gene>
    <name evidence="2" type="ORF">GCM10011335_39630</name>
</gene>
<dbReference type="CDD" id="cd06121">
    <property type="entry name" value="cupin_YML079wp"/>
    <property type="match status" value="1"/>
</dbReference>
<protein>
    <submittedName>
        <fullName evidence="2">Cupin</fullName>
    </submittedName>
</protein>
<dbReference type="Proteomes" id="UP000613160">
    <property type="component" value="Unassembled WGS sequence"/>
</dbReference>
<evidence type="ECO:0000313" key="2">
    <source>
        <dbReference type="EMBL" id="GGD32736.1"/>
    </source>
</evidence>
<reference evidence="2" key="1">
    <citation type="journal article" date="2014" name="Int. J. Syst. Evol. Microbiol.">
        <title>Complete genome sequence of Corynebacterium casei LMG S-19264T (=DSM 44701T), isolated from a smear-ripened cheese.</title>
        <authorList>
            <consortium name="US DOE Joint Genome Institute (JGI-PGF)"/>
            <person name="Walter F."/>
            <person name="Albersmeier A."/>
            <person name="Kalinowski J."/>
            <person name="Ruckert C."/>
        </authorList>
    </citation>
    <scope>NUCLEOTIDE SEQUENCE</scope>
    <source>
        <strain evidence="2">CGMCC 1.15493</strain>
    </source>
</reference>
<keyword evidence="3" id="KW-1185">Reference proteome</keyword>
<dbReference type="Pfam" id="PF06172">
    <property type="entry name" value="Cupin_5"/>
    <property type="match status" value="1"/>
</dbReference>
<dbReference type="EMBL" id="BMJJ01000010">
    <property type="protein sequence ID" value="GGD32736.1"/>
    <property type="molecule type" value="Genomic_DNA"/>
</dbReference>
<dbReference type="AlphaFoldDB" id="A0A917DEZ8"/>
<comment type="caution">
    <text evidence="2">The sequence shown here is derived from an EMBL/GenBank/DDBJ whole genome shotgun (WGS) entry which is preliminary data.</text>
</comment>
<evidence type="ECO:0000259" key="1">
    <source>
        <dbReference type="Pfam" id="PF06172"/>
    </source>
</evidence>
<dbReference type="RefSeq" id="WP_188853994.1">
    <property type="nucleotide sequence ID" value="NZ_BMJJ01000010.1"/>
</dbReference>
<dbReference type="SUPFAM" id="SSF51182">
    <property type="entry name" value="RmlC-like cupins"/>
    <property type="match status" value="1"/>
</dbReference>
<dbReference type="InterPro" id="IPR039935">
    <property type="entry name" value="YML079W-like"/>
</dbReference>
<feature type="domain" description="DUF985" evidence="1">
    <location>
        <begin position="8"/>
        <end position="136"/>
    </location>
</feature>
<dbReference type="Gene3D" id="2.60.120.10">
    <property type="entry name" value="Jelly Rolls"/>
    <property type="match status" value="1"/>
</dbReference>
<accession>A0A917DEZ8</accession>
<sequence>MSSKALSIVRQFELKPHPEGGWYRETFRDTEVDSTGRPRSTAIYYMLEAGETSEWHRVTDAAEAWHWYAGAPLVITVSSNGHDASAHRLGPNVELNEQPQFVVPAGWWQTATTLGEFTLVGCTVAPGFSFDSFEMAPKDWRPTPRSAQG</sequence>
<dbReference type="InterPro" id="IPR011051">
    <property type="entry name" value="RmlC_Cupin_sf"/>
</dbReference>
<name>A0A917DEZ8_9HYPH</name>
<dbReference type="PANTHER" id="PTHR33387:SF3">
    <property type="entry name" value="DUF985 DOMAIN-CONTAINING PROTEIN"/>
    <property type="match status" value="1"/>
</dbReference>
<organism evidence="2 3">
    <name type="scientific">Aureimonas glaciei</name>
    <dbReference type="NCBI Taxonomy" id="1776957"/>
    <lineage>
        <taxon>Bacteria</taxon>
        <taxon>Pseudomonadati</taxon>
        <taxon>Pseudomonadota</taxon>
        <taxon>Alphaproteobacteria</taxon>
        <taxon>Hyphomicrobiales</taxon>
        <taxon>Aurantimonadaceae</taxon>
        <taxon>Aureimonas</taxon>
    </lineage>
</organism>